<feature type="domain" description="AB hydrolase-1" evidence="1">
    <location>
        <begin position="26"/>
        <end position="264"/>
    </location>
</feature>
<dbReference type="InterPro" id="IPR000073">
    <property type="entry name" value="AB_hydrolase_1"/>
</dbReference>
<proteinExistence type="predicted"/>
<comment type="caution">
    <text evidence="2">The sequence shown here is derived from an EMBL/GenBank/DDBJ whole genome shotgun (WGS) entry which is preliminary data.</text>
</comment>
<dbReference type="Proteomes" id="UP000608594">
    <property type="component" value="Unassembled WGS sequence"/>
</dbReference>
<protein>
    <submittedName>
        <fullName evidence="2">Alpha/beta hydrolase</fullName>
    </submittedName>
</protein>
<reference evidence="2" key="1">
    <citation type="submission" date="2020-08" db="EMBL/GenBank/DDBJ databases">
        <title>Paracoccus amoyensis sp. nov., isolated from the surface seawater at coast of Xiamen, Fujian.</title>
        <authorList>
            <person name="Lyu L."/>
        </authorList>
    </citation>
    <scope>NUCLEOTIDE SEQUENCE</scope>
    <source>
        <strain evidence="2">11-3</strain>
    </source>
</reference>
<dbReference type="InterPro" id="IPR050266">
    <property type="entry name" value="AB_hydrolase_sf"/>
</dbReference>
<dbReference type="InterPro" id="IPR029058">
    <property type="entry name" value="AB_hydrolase_fold"/>
</dbReference>
<evidence type="ECO:0000259" key="1">
    <source>
        <dbReference type="Pfam" id="PF12697"/>
    </source>
</evidence>
<evidence type="ECO:0000313" key="3">
    <source>
        <dbReference type="Proteomes" id="UP000608594"/>
    </source>
</evidence>
<sequence>MLDLLHTAAIEGNAIRWGKTGDGPPLVAIHGTPFSSQVWRRIVPHLAPYRTVYYFDLAGYGQSEMRNGQDVSLGVQNKVLAELFAEWGLTRPDILAHDFGGATALRGYYLNGLRYGSLTIFDAVALAPWGSPFVRHVRQHEQAFAGMPDYMHRALLRAYLQTAAHNPLSEEALAIYSTPWLGPVGQPAFYRQIAQMDQRYTDRVQGLYARMDCPVTVLWGQEDEWIPYAKGQALAALISDRPCIAVPHAGHLVQEDRPEAIVAAVLDQIARA</sequence>
<name>A0A926JCL9_9RHOB</name>
<dbReference type="Pfam" id="PF12697">
    <property type="entry name" value="Abhydrolase_6"/>
    <property type="match status" value="1"/>
</dbReference>
<keyword evidence="2" id="KW-0378">Hydrolase</keyword>
<dbReference type="PANTHER" id="PTHR43798">
    <property type="entry name" value="MONOACYLGLYCEROL LIPASE"/>
    <property type="match status" value="1"/>
</dbReference>
<dbReference type="Gene3D" id="3.40.50.1820">
    <property type="entry name" value="alpha/beta hydrolase"/>
    <property type="match status" value="1"/>
</dbReference>
<dbReference type="PRINTS" id="PR00111">
    <property type="entry name" value="ABHYDROLASE"/>
</dbReference>
<dbReference type="AlphaFoldDB" id="A0A926JCL9"/>
<organism evidence="2 3">
    <name type="scientific">Paracoccus amoyensis</name>
    <dbReference type="NCBI Taxonomy" id="2760093"/>
    <lineage>
        <taxon>Bacteria</taxon>
        <taxon>Pseudomonadati</taxon>
        <taxon>Pseudomonadota</taxon>
        <taxon>Alphaproteobacteria</taxon>
        <taxon>Rhodobacterales</taxon>
        <taxon>Paracoccaceae</taxon>
        <taxon>Paracoccus</taxon>
    </lineage>
</organism>
<gene>
    <name evidence="2" type="ORF">H4P12_07295</name>
</gene>
<evidence type="ECO:0000313" key="2">
    <source>
        <dbReference type="EMBL" id="MBC9246519.1"/>
    </source>
</evidence>
<dbReference type="SUPFAM" id="SSF53474">
    <property type="entry name" value="alpha/beta-Hydrolases"/>
    <property type="match status" value="1"/>
</dbReference>
<dbReference type="RefSeq" id="WP_187792998.1">
    <property type="nucleotide sequence ID" value="NZ_JACOQL010000002.1"/>
</dbReference>
<keyword evidence="3" id="KW-1185">Reference proteome</keyword>
<dbReference type="GO" id="GO:0016020">
    <property type="term" value="C:membrane"/>
    <property type="evidence" value="ECO:0007669"/>
    <property type="project" value="TreeGrafter"/>
</dbReference>
<dbReference type="PANTHER" id="PTHR43798:SF33">
    <property type="entry name" value="HYDROLASE, PUTATIVE (AFU_ORTHOLOGUE AFUA_2G14860)-RELATED"/>
    <property type="match status" value="1"/>
</dbReference>
<dbReference type="EMBL" id="JACOQL010000002">
    <property type="protein sequence ID" value="MBC9246519.1"/>
    <property type="molecule type" value="Genomic_DNA"/>
</dbReference>
<accession>A0A926JCL9</accession>
<dbReference type="GO" id="GO:0016787">
    <property type="term" value="F:hydrolase activity"/>
    <property type="evidence" value="ECO:0007669"/>
    <property type="project" value="UniProtKB-KW"/>
</dbReference>